<dbReference type="Proteomes" id="UP001078443">
    <property type="component" value="Unassembled WGS sequence"/>
</dbReference>
<dbReference type="RefSeq" id="WP_268040170.1">
    <property type="nucleotide sequence ID" value="NZ_JAPQER010000002.1"/>
</dbReference>
<reference evidence="1" key="1">
    <citation type="submission" date="2022-12" db="EMBL/GenBank/DDBJ databases">
        <authorList>
            <person name="Wang J."/>
        </authorList>
    </citation>
    <scope>NUCLEOTIDE SEQUENCE</scope>
    <source>
        <strain evidence="1">HY-45-18</strain>
    </source>
</reference>
<evidence type="ECO:0000313" key="1">
    <source>
        <dbReference type="EMBL" id="MCY6483896.1"/>
    </source>
</evidence>
<sequence length="197" mass="22708">MEVSLYKFLKAYNNDLKTSNNKYYGRAIGETYNVISKTFSKESIEPIDDYIRTVDTSGFRKISFDFLQTLKTIASSKYYDPLNQIQYLKTRINIGKELLNGRKKLDVVLQCGIDISKNNLMILAFSSNYNLDLEASMLKGLLIEFPTEDKLFIDVKRIDRLTCWELSKGEENVIDFSIVQPTSRNLLIKTANRLTCP</sequence>
<keyword evidence="2" id="KW-1185">Reference proteome</keyword>
<accession>A0ABT4CY45</accession>
<gene>
    <name evidence="1" type="ORF">OW763_05985</name>
</gene>
<protein>
    <submittedName>
        <fullName evidence="1">Uncharacterized protein</fullName>
    </submittedName>
</protein>
<comment type="caution">
    <text evidence="1">The sequence shown here is derived from an EMBL/GenBank/DDBJ whole genome shotgun (WGS) entry which is preliminary data.</text>
</comment>
<dbReference type="EMBL" id="JAPQER010000002">
    <property type="protein sequence ID" value="MCY6483896.1"/>
    <property type="molecule type" value="Genomic_DNA"/>
</dbReference>
<organism evidence="1 2">
    <name type="scientific">Clostridium aestuarii</name>
    <dbReference type="NCBI Taxonomy" id="338193"/>
    <lineage>
        <taxon>Bacteria</taxon>
        <taxon>Bacillati</taxon>
        <taxon>Bacillota</taxon>
        <taxon>Clostridia</taxon>
        <taxon>Eubacteriales</taxon>
        <taxon>Clostridiaceae</taxon>
        <taxon>Clostridium</taxon>
    </lineage>
</organism>
<name>A0ABT4CY45_9CLOT</name>
<evidence type="ECO:0000313" key="2">
    <source>
        <dbReference type="Proteomes" id="UP001078443"/>
    </source>
</evidence>
<proteinExistence type="predicted"/>